<dbReference type="Gene3D" id="2.60.40.230">
    <property type="entry name" value="Neocarzinostatin-like"/>
    <property type="match status" value="1"/>
</dbReference>
<comment type="caution">
    <text evidence="7">The sequence shown here is derived from an EMBL/GenBank/DDBJ whole genome shotgun (WGS) entry which is preliminary data.</text>
</comment>
<feature type="chain" id="PRO_5035217336" description="Neocarzinostatin family protein" evidence="6">
    <location>
        <begin position="29"/>
        <end position="144"/>
    </location>
</feature>
<keyword evidence="3" id="KW-0044">Antibiotic</keyword>
<feature type="signal peptide" evidence="6">
    <location>
        <begin position="1"/>
        <end position="28"/>
    </location>
</feature>
<dbReference type="GO" id="GO:0003677">
    <property type="term" value="F:DNA binding"/>
    <property type="evidence" value="ECO:0007669"/>
    <property type="project" value="UniProtKB-KW"/>
</dbReference>
<keyword evidence="8" id="KW-1185">Reference proteome</keyword>
<comment type="similarity">
    <text evidence="1">Belongs to the neocarzinostatin family.</text>
</comment>
<gene>
    <name evidence="7" type="ORF">GCM10010124_28160</name>
</gene>
<reference evidence="7" key="1">
    <citation type="journal article" date="2014" name="Int. J. Syst. Evol. Microbiol.">
        <title>Complete genome sequence of Corynebacterium casei LMG S-19264T (=DSM 44701T), isolated from a smear-ripened cheese.</title>
        <authorList>
            <consortium name="US DOE Joint Genome Institute (JGI-PGF)"/>
            <person name="Walter F."/>
            <person name="Albersmeier A."/>
            <person name="Kalinowski J."/>
            <person name="Ruckert C."/>
        </authorList>
    </citation>
    <scope>NUCLEOTIDE SEQUENCE</scope>
    <source>
        <strain evidence="7">JCM 3091</strain>
    </source>
</reference>
<protein>
    <recommendedName>
        <fullName evidence="9">Neocarzinostatin family protein</fullName>
    </recommendedName>
</protein>
<evidence type="ECO:0008006" key="9">
    <source>
        <dbReference type="Google" id="ProtNLM"/>
    </source>
</evidence>
<dbReference type="InterPro" id="IPR002186">
    <property type="entry name" value="Neocarzinostatin_fam"/>
</dbReference>
<reference evidence="7" key="2">
    <citation type="submission" date="2020-09" db="EMBL/GenBank/DDBJ databases">
        <authorList>
            <person name="Sun Q."/>
            <person name="Ohkuma M."/>
        </authorList>
    </citation>
    <scope>NUCLEOTIDE SEQUENCE</scope>
    <source>
        <strain evidence="7">JCM 3091</strain>
    </source>
</reference>
<proteinExistence type="inferred from homology"/>
<evidence type="ECO:0000256" key="1">
    <source>
        <dbReference type="ARBA" id="ARBA00010648"/>
    </source>
</evidence>
<dbReference type="NCBIfam" id="NF040680">
    <property type="entry name" value="chromo_anti"/>
    <property type="match status" value="1"/>
</dbReference>
<dbReference type="RefSeq" id="WP_189114771.1">
    <property type="nucleotide sequence ID" value="NZ_BMQC01000009.1"/>
</dbReference>
<keyword evidence="6" id="KW-0732">Signal</keyword>
<dbReference type="AlphaFoldDB" id="A0A8J3BRV9"/>
<evidence type="ECO:0000313" key="8">
    <source>
        <dbReference type="Proteomes" id="UP000662200"/>
    </source>
</evidence>
<dbReference type="GO" id="GO:0042742">
    <property type="term" value="P:defense response to bacterium"/>
    <property type="evidence" value="ECO:0007669"/>
    <property type="project" value="UniProtKB-KW"/>
</dbReference>
<name>A0A8J3BRV9_9ACTN</name>
<sequence length="144" mass="14483">MNSRLTRLALVTGTAALALTTTGGPALAAPAPTVAVSPSTGLGDGQVVTVTGAGFTPGKLLAVGQCEMENLHCALDDDLEVTADKSGAFSTRITVRKAYKGTNPKDHTEQAVDCAAQACSIAAVDPADGGDNVEYGVSETLSFS</sequence>
<dbReference type="Proteomes" id="UP000662200">
    <property type="component" value="Unassembled WGS sequence"/>
</dbReference>
<organism evidence="7 8">
    <name type="scientific">Pilimelia terevasa</name>
    <dbReference type="NCBI Taxonomy" id="53372"/>
    <lineage>
        <taxon>Bacteria</taxon>
        <taxon>Bacillati</taxon>
        <taxon>Actinomycetota</taxon>
        <taxon>Actinomycetes</taxon>
        <taxon>Micromonosporales</taxon>
        <taxon>Micromonosporaceae</taxon>
        <taxon>Pilimelia</taxon>
    </lineage>
</organism>
<evidence type="ECO:0000256" key="6">
    <source>
        <dbReference type="SAM" id="SignalP"/>
    </source>
</evidence>
<keyword evidence="4" id="KW-0238">DNA-binding</keyword>
<evidence type="ECO:0000256" key="4">
    <source>
        <dbReference type="ARBA" id="ARBA00023125"/>
    </source>
</evidence>
<accession>A0A8J3BRV9</accession>
<evidence type="ECO:0000313" key="7">
    <source>
        <dbReference type="EMBL" id="GGK33946.1"/>
    </source>
</evidence>
<evidence type="ECO:0000256" key="2">
    <source>
        <dbReference type="ARBA" id="ARBA00022529"/>
    </source>
</evidence>
<evidence type="ECO:0000256" key="3">
    <source>
        <dbReference type="ARBA" id="ARBA00023022"/>
    </source>
</evidence>
<keyword evidence="5" id="KW-1015">Disulfide bond</keyword>
<dbReference type="PRINTS" id="PR01885">
    <property type="entry name" value="MACROMOMYCIN"/>
</dbReference>
<dbReference type="EMBL" id="BMQC01000009">
    <property type="protein sequence ID" value="GGK33946.1"/>
    <property type="molecule type" value="Genomic_DNA"/>
</dbReference>
<dbReference type="InterPro" id="IPR027273">
    <property type="entry name" value="Neocarzinostatin-like"/>
</dbReference>
<keyword evidence="2" id="KW-0929">Antimicrobial</keyword>
<dbReference type="Pfam" id="PF00960">
    <property type="entry name" value="Neocarzinostat"/>
    <property type="match status" value="1"/>
</dbReference>
<evidence type="ECO:0000256" key="5">
    <source>
        <dbReference type="ARBA" id="ARBA00023157"/>
    </source>
</evidence>
<dbReference type="SUPFAM" id="SSF49319">
    <property type="entry name" value="Actinoxanthin-like"/>
    <property type="match status" value="1"/>
</dbReference>